<feature type="region of interest" description="Disordered" evidence="9">
    <location>
        <begin position="113"/>
        <end position="181"/>
    </location>
</feature>
<dbReference type="SUPFAM" id="SSF54160">
    <property type="entry name" value="Chromo domain-like"/>
    <property type="match status" value="1"/>
</dbReference>
<dbReference type="GO" id="GO:0035267">
    <property type="term" value="C:NuA4 histone acetyltransferase complex"/>
    <property type="evidence" value="ECO:0007669"/>
    <property type="project" value="TreeGrafter"/>
</dbReference>
<dbReference type="EMBL" id="VXBZ01006469">
    <property type="protein sequence ID" value="NXP49772.1"/>
    <property type="molecule type" value="Genomic_DNA"/>
</dbReference>
<dbReference type="AlphaFoldDB" id="A0A7L2AUG3"/>
<dbReference type="PIRSF" id="PIRSF038133">
    <property type="entry name" value="HAT_Nua4_EAF3/MRG15"/>
    <property type="match status" value="1"/>
</dbReference>
<dbReference type="GO" id="GO:0006355">
    <property type="term" value="P:regulation of DNA-templated transcription"/>
    <property type="evidence" value="ECO:0007669"/>
    <property type="project" value="InterPro"/>
</dbReference>
<dbReference type="GO" id="GO:0006281">
    <property type="term" value="P:DNA repair"/>
    <property type="evidence" value="ECO:0007669"/>
    <property type="project" value="UniProtKB-KW"/>
</dbReference>
<comment type="caution">
    <text evidence="12">The sequence shown here is derived from an EMBL/GenBank/DDBJ whole genome shotgun (WGS) entry which is preliminary data.</text>
</comment>
<organism evidence="12 13">
    <name type="scientific">Heliornis fulica</name>
    <name type="common">sungrebe</name>
    <dbReference type="NCBI Taxonomy" id="54369"/>
    <lineage>
        <taxon>Eukaryota</taxon>
        <taxon>Metazoa</taxon>
        <taxon>Chordata</taxon>
        <taxon>Craniata</taxon>
        <taxon>Vertebrata</taxon>
        <taxon>Euteleostomi</taxon>
        <taxon>Archelosauria</taxon>
        <taxon>Archosauria</taxon>
        <taxon>Dinosauria</taxon>
        <taxon>Saurischia</taxon>
        <taxon>Theropoda</taxon>
        <taxon>Coelurosauria</taxon>
        <taxon>Aves</taxon>
        <taxon>Neognathae</taxon>
        <taxon>Neoaves</taxon>
        <taxon>Gruiformes</taxon>
        <taxon>Heliornithidae</taxon>
        <taxon>Heliornis</taxon>
    </lineage>
</organism>
<protein>
    <submittedName>
        <fullName evidence="12">MO4L1 protein</fullName>
    </submittedName>
</protein>
<accession>A0A7L2AUG3</accession>
<dbReference type="Gene3D" id="1.10.274.30">
    <property type="entry name" value="MRG domain"/>
    <property type="match status" value="1"/>
</dbReference>
<name>A0A7L2AUG3_9GRUI</name>
<dbReference type="FunFam" id="1.10.274.30:FF:000001">
    <property type="entry name" value="Mortality factor 4-like protein 1"/>
    <property type="match status" value="1"/>
</dbReference>
<sequence>HFLSGERVLCFHGPLLYEAKCVKVAIKDKQVKYFIHYSGWNKNKAFTGSVIGSYGGCCILMRQHKLVPPLFISDWCHEQCHDSRFSRFWDEWVPESRVLKYVDTNLQKQKELQKANQEQYAEGKMRGAAPGKKTSGLQQKNVEVKTKKNKQKTPGIGEGSSTSETPQPPRKKRARVDPTVESEETFMNRVEVKVKIPEELKPWLVDDWDLITRQKQLFYLPAKKNVDSILEDYANYKKSRGNTDNKEYAVNEVVAGIKEYFNVMLGTQLLYKFERPQYAEILADHPDAPMSQVYGAPHLLRLFVRIGAMLAYTPLDEKSLALLLNYLHDFLKYLAKNSSALFSASDYEVAPPEYHRKAV</sequence>
<keyword evidence="6" id="KW-0804">Transcription</keyword>
<dbReference type="InterPro" id="IPR016197">
    <property type="entry name" value="Chromo-like_dom_sf"/>
</dbReference>
<feature type="domain" description="MRG" evidence="10">
    <location>
        <begin position="172"/>
        <end position="348"/>
    </location>
</feature>
<keyword evidence="13" id="KW-1185">Reference proteome</keyword>
<evidence type="ECO:0000313" key="13">
    <source>
        <dbReference type="Proteomes" id="UP000590868"/>
    </source>
</evidence>
<proteinExistence type="predicted"/>
<evidence type="ECO:0000259" key="11">
    <source>
        <dbReference type="Pfam" id="PF11717"/>
    </source>
</evidence>
<feature type="non-terminal residue" evidence="12">
    <location>
        <position position="1"/>
    </location>
</feature>
<keyword evidence="5" id="KW-0805">Transcription regulation</keyword>
<evidence type="ECO:0000256" key="8">
    <source>
        <dbReference type="ARBA" id="ARBA00023242"/>
    </source>
</evidence>
<evidence type="ECO:0000256" key="9">
    <source>
        <dbReference type="SAM" id="MobiDB-lite"/>
    </source>
</evidence>
<evidence type="ECO:0000256" key="3">
    <source>
        <dbReference type="ARBA" id="ARBA00022763"/>
    </source>
</evidence>
<dbReference type="InterPro" id="IPR026541">
    <property type="entry name" value="MRG_dom"/>
</dbReference>
<keyword evidence="8" id="KW-0539">Nucleus</keyword>
<dbReference type="OrthoDB" id="124855at2759"/>
<keyword evidence="4" id="KW-0156">Chromatin regulator</keyword>
<evidence type="ECO:0000256" key="6">
    <source>
        <dbReference type="ARBA" id="ARBA00023163"/>
    </source>
</evidence>
<evidence type="ECO:0000256" key="7">
    <source>
        <dbReference type="ARBA" id="ARBA00023204"/>
    </source>
</evidence>
<dbReference type="InterPro" id="IPR025995">
    <property type="entry name" value="Tudor-knot"/>
</dbReference>
<dbReference type="GO" id="GO:0005634">
    <property type="term" value="C:nucleus"/>
    <property type="evidence" value="ECO:0007669"/>
    <property type="project" value="UniProtKB-SubCell"/>
</dbReference>
<evidence type="ECO:0000256" key="1">
    <source>
        <dbReference type="ARBA" id="ARBA00004123"/>
    </source>
</evidence>
<evidence type="ECO:0000259" key="10">
    <source>
        <dbReference type="Pfam" id="PF05712"/>
    </source>
</evidence>
<dbReference type="Proteomes" id="UP000590868">
    <property type="component" value="Unassembled WGS sequence"/>
</dbReference>
<dbReference type="PANTHER" id="PTHR10880:SF48">
    <property type="entry name" value="MORTALITY FACTOR 4 LIKE 2"/>
    <property type="match status" value="1"/>
</dbReference>
<dbReference type="GO" id="GO:0006325">
    <property type="term" value="P:chromatin organization"/>
    <property type="evidence" value="ECO:0007669"/>
    <property type="project" value="UniProtKB-KW"/>
</dbReference>
<evidence type="ECO:0000313" key="12">
    <source>
        <dbReference type="EMBL" id="NXP49772.1"/>
    </source>
</evidence>
<dbReference type="Pfam" id="PF05712">
    <property type="entry name" value="MRG"/>
    <property type="match status" value="1"/>
</dbReference>
<feature type="domain" description="Tudor-knot" evidence="11">
    <location>
        <begin position="4"/>
        <end position="43"/>
    </location>
</feature>
<evidence type="ECO:0000256" key="4">
    <source>
        <dbReference type="ARBA" id="ARBA00022853"/>
    </source>
</evidence>
<keyword evidence="3" id="KW-0227">DNA damage</keyword>
<dbReference type="Gene3D" id="2.30.30.140">
    <property type="match status" value="1"/>
</dbReference>
<reference evidence="12 13" key="1">
    <citation type="submission" date="2019-09" db="EMBL/GenBank/DDBJ databases">
        <title>Bird 10,000 Genomes (B10K) Project - Family phase.</title>
        <authorList>
            <person name="Zhang G."/>
        </authorList>
    </citation>
    <scope>NUCLEOTIDE SEQUENCE [LARGE SCALE GENOMIC DNA]</scope>
    <source>
        <strain evidence="12">B10K-DU-001-55</strain>
        <tissue evidence="12">Muscle</tissue>
    </source>
</reference>
<evidence type="ECO:0000256" key="5">
    <source>
        <dbReference type="ARBA" id="ARBA00023015"/>
    </source>
</evidence>
<dbReference type="Pfam" id="PF11717">
    <property type="entry name" value="Tudor-knot"/>
    <property type="match status" value="1"/>
</dbReference>
<dbReference type="PROSITE" id="PS51640">
    <property type="entry name" value="MRG"/>
    <property type="match status" value="1"/>
</dbReference>
<keyword evidence="7" id="KW-0234">DNA repair</keyword>
<comment type="subcellular location">
    <subcellularLocation>
        <location evidence="1">Nucleus</location>
    </subcellularLocation>
</comment>
<dbReference type="PANTHER" id="PTHR10880">
    <property type="entry name" value="MORTALITY FACTOR 4-LIKE PROTEIN"/>
    <property type="match status" value="1"/>
</dbReference>
<evidence type="ECO:0000256" key="2">
    <source>
        <dbReference type="ARBA" id="ARBA00022604"/>
    </source>
</evidence>
<gene>
    <name evidence="12" type="ORF">HELFUL_R01171</name>
</gene>
<keyword evidence="2" id="KW-0341">Growth regulation</keyword>
<dbReference type="InterPro" id="IPR038217">
    <property type="entry name" value="MRG_C_sf"/>
</dbReference>
<feature type="non-terminal residue" evidence="12">
    <location>
        <position position="359"/>
    </location>
</feature>
<dbReference type="InterPro" id="IPR008676">
    <property type="entry name" value="MRG"/>
</dbReference>
<dbReference type="CDD" id="cd18983">
    <property type="entry name" value="CBD_MSL3_like"/>
    <property type="match status" value="1"/>
</dbReference>